<keyword evidence="2" id="KW-1185">Reference proteome</keyword>
<evidence type="ECO:0000313" key="1">
    <source>
        <dbReference type="EMBL" id="UOD27742.1"/>
    </source>
</evidence>
<evidence type="ECO:0000313" key="2">
    <source>
        <dbReference type="Proteomes" id="UP000831532"/>
    </source>
</evidence>
<proteinExistence type="predicted"/>
<name>A0ABY4A074_9BURK</name>
<dbReference type="RefSeq" id="WP_243488965.1">
    <property type="nucleotide sequence ID" value="NZ_CP063361.1"/>
</dbReference>
<dbReference type="EMBL" id="CP063361">
    <property type="protein sequence ID" value="UOD27742.1"/>
    <property type="molecule type" value="Genomic_DNA"/>
</dbReference>
<sequence length="116" mass="13395">MNDSHLYAEPIEVFELRQGDLYFMLNYFDEDLLIPELQTLVFLGREVTGENVSLLYFQDIESYTIRGPYPNFTDGPGDIFHCTDDQLGCIFRLDKAVSALQNCVKRREKMMPKGSS</sequence>
<reference evidence="1 2" key="1">
    <citation type="submission" date="2020-10" db="EMBL/GenBank/DDBJ databases">
        <title>Genome analysis of Massilia species.</title>
        <authorList>
            <person name="Jung D.-H."/>
        </authorList>
    </citation>
    <scope>NUCLEOTIDE SEQUENCE [LARGE SCALE GENOMIC DNA]</scope>
    <source>
        <strain evidence="2">sipir</strain>
    </source>
</reference>
<accession>A0ABY4A074</accession>
<protein>
    <submittedName>
        <fullName evidence="1">Uncharacterized protein</fullName>
    </submittedName>
</protein>
<dbReference type="Proteomes" id="UP000831532">
    <property type="component" value="Chromosome"/>
</dbReference>
<organism evidence="1 2">
    <name type="scientific">Massilia violaceinigra</name>
    <dbReference type="NCBI Taxonomy" id="2045208"/>
    <lineage>
        <taxon>Bacteria</taxon>
        <taxon>Pseudomonadati</taxon>
        <taxon>Pseudomonadota</taxon>
        <taxon>Betaproteobacteria</taxon>
        <taxon>Burkholderiales</taxon>
        <taxon>Oxalobacteraceae</taxon>
        <taxon>Telluria group</taxon>
        <taxon>Massilia</taxon>
    </lineage>
</organism>
<gene>
    <name evidence="1" type="ORF">INH39_19815</name>
</gene>